<evidence type="ECO:0000313" key="2">
    <source>
        <dbReference type="EMBL" id="EFB89691.1"/>
    </source>
</evidence>
<gene>
    <name evidence="2" type="ORF">HMPREF7215_2426</name>
</gene>
<evidence type="ECO:0000259" key="1">
    <source>
        <dbReference type="Pfam" id="PF00561"/>
    </source>
</evidence>
<dbReference type="Gene3D" id="1.20.1440.110">
    <property type="entry name" value="acylaminoacyl peptidase"/>
    <property type="match status" value="1"/>
</dbReference>
<dbReference type="GeneID" id="90986234"/>
<proteinExistence type="predicted"/>
<dbReference type="InterPro" id="IPR029058">
    <property type="entry name" value="AB_hydrolase_fold"/>
</dbReference>
<comment type="caution">
    <text evidence="2">The sequence shown here is derived from an EMBL/GenBank/DDBJ whole genome shotgun (WGS) entry which is preliminary data.</text>
</comment>
<name>A0ABM9ZRX9_9BACT</name>
<dbReference type="SUPFAM" id="SSF53474">
    <property type="entry name" value="alpha/beta-Hydrolases"/>
    <property type="match status" value="1"/>
</dbReference>
<protein>
    <recommendedName>
        <fullName evidence="1">AB hydrolase-1 domain-containing protein</fullName>
    </recommendedName>
</protein>
<evidence type="ECO:0000313" key="3">
    <source>
        <dbReference type="Proteomes" id="UP000006462"/>
    </source>
</evidence>
<dbReference type="Proteomes" id="UP000006462">
    <property type="component" value="Unassembled WGS sequence"/>
</dbReference>
<sequence>MKKYDVNAPIVFKKGFHDLNDEPHINYQLNRMINWSGGDLEEVERVSRRIKDFDDWKRTLMELGARALAEERVANAIAYYRMAEFYMSEDDPDALACYDKARELFYGYFADYFAPSDGGPPIVERLEVPYEGVALPVMRAAPEREKKGTFLVHGGNDSYYEEFFFPMLYLRERGYEVYLFEGPGQGAVTRLRGLPFTAAWEKPVMAVTERFGLRDAAIVGVSLGGYFAPRAAAFDKRISRVIGWSVFPSFWDVYRGTAGKARAQAFRFLLKTNMRSVVNGIFRRSVKKGDLHALALAKMLPHYGAATLFDFGKTIGEYDLAPVAGKIDQDVLILGAQRDIMIPYTLIGKEIALLKNARSLTFRLFTDREGAGDHCSCGDTELALDTICRWMDALDARDRG</sequence>
<accession>A0ABM9ZRX9</accession>
<feature type="domain" description="AB hydrolase-1" evidence="1">
    <location>
        <begin position="151"/>
        <end position="358"/>
    </location>
</feature>
<dbReference type="Gene3D" id="3.40.50.1820">
    <property type="entry name" value="alpha/beta hydrolase"/>
    <property type="match status" value="1"/>
</dbReference>
<dbReference type="RefSeq" id="WP_009165865.1">
    <property type="nucleotide sequence ID" value="NZ_ADFP01000123.1"/>
</dbReference>
<dbReference type="InterPro" id="IPR000073">
    <property type="entry name" value="AB_hydrolase_1"/>
</dbReference>
<keyword evidence="3" id="KW-1185">Reference proteome</keyword>
<organism evidence="2 3">
    <name type="scientific">Pyramidobacter piscolens W5455</name>
    <dbReference type="NCBI Taxonomy" id="352165"/>
    <lineage>
        <taxon>Bacteria</taxon>
        <taxon>Thermotogati</taxon>
        <taxon>Synergistota</taxon>
        <taxon>Synergistia</taxon>
        <taxon>Synergistales</taxon>
        <taxon>Dethiosulfovibrionaceae</taxon>
        <taxon>Pyramidobacter</taxon>
    </lineage>
</organism>
<reference evidence="2 3" key="1">
    <citation type="submission" date="2009-12" db="EMBL/GenBank/DDBJ databases">
        <authorList>
            <person name="Shrivastava S."/>
            <person name="Madupu R."/>
            <person name="Durkin A.S."/>
            <person name="Torralba M."/>
            <person name="Methe B."/>
            <person name="Sutton G.G."/>
            <person name="Strausberg R.L."/>
            <person name="Nelson K.E."/>
        </authorList>
    </citation>
    <scope>NUCLEOTIDE SEQUENCE [LARGE SCALE GENOMIC DNA]</scope>
    <source>
        <strain evidence="2 3">W5455</strain>
    </source>
</reference>
<dbReference type="EMBL" id="ADFP01000123">
    <property type="protein sequence ID" value="EFB89691.1"/>
    <property type="molecule type" value="Genomic_DNA"/>
</dbReference>
<dbReference type="Pfam" id="PF00561">
    <property type="entry name" value="Abhydrolase_1"/>
    <property type="match status" value="1"/>
</dbReference>